<dbReference type="GO" id="GO:0016887">
    <property type="term" value="F:ATP hydrolysis activity"/>
    <property type="evidence" value="ECO:0007669"/>
    <property type="project" value="InterPro"/>
</dbReference>
<evidence type="ECO:0000256" key="3">
    <source>
        <dbReference type="ARBA" id="ARBA00022448"/>
    </source>
</evidence>
<evidence type="ECO:0000256" key="4">
    <source>
        <dbReference type="ARBA" id="ARBA00022741"/>
    </source>
</evidence>
<dbReference type="RefSeq" id="WP_033087135.1">
    <property type="nucleotide sequence ID" value="NZ_CP076862.1"/>
</dbReference>
<comment type="subcellular location">
    <subcellularLocation>
        <location evidence="1">Cell membrane</location>
        <topology evidence="1">Peripheral membrane protein</topology>
    </subcellularLocation>
</comment>
<dbReference type="PROSITE" id="PS00211">
    <property type="entry name" value="ABC_TRANSPORTER_1"/>
    <property type="match status" value="1"/>
</dbReference>
<dbReference type="Proteomes" id="UP000037179">
    <property type="component" value="Unassembled WGS sequence"/>
</dbReference>
<evidence type="ECO:0000256" key="5">
    <source>
        <dbReference type="ARBA" id="ARBA00022840"/>
    </source>
</evidence>
<evidence type="ECO:0000313" key="9">
    <source>
        <dbReference type="EMBL" id="GAP28776.1"/>
    </source>
</evidence>
<organism evidence="9 10">
    <name type="scientific">Nocardia seriolae</name>
    <dbReference type="NCBI Taxonomy" id="37332"/>
    <lineage>
        <taxon>Bacteria</taxon>
        <taxon>Bacillati</taxon>
        <taxon>Actinomycetota</taxon>
        <taxon>Actinomycetes</taxon>
        <taxon>Mycobacteriales</taxon>
        <taxon>Nocardiaceae</taxon>
        <taxon>Nocardia</taxon>
    </lineage>
</organism>
<evidence type="ECO:0000313" key="10">
    <source>
        <dbReference type="Proteomes" id="UP000037179"/>
    </source>
</evidence>
<sequence>MIRVRGLARTFKTKTGDVQAVSGIDFDVHCGEIIGLLGPNGAGKTTTLRMISTLLAPTAGEATVVGADLRTQSRTVRSRIGYVPQGGATNEYELVEDELVLQARLFGLTKDDARRNAAELAKALEFDGLERRKCSQLSGGQRRRVDIALGLVHRPTLIYLDEPTTGLDPQSRANLWDHIRRLRDEGTTIALTTHYLEEADALCDRILVMDHGTIVAEGTPDELKRRISGDVISLEIDSAGADLAMDVAAEVLQLRSRLRTEGHENGHAGKSLVHLTVEHGDAAVVPLLQALTDKGITPGSLTVKRPSLDDVFLTLTGRSLREGDRS</sequence>
<dbReference type="InterPro" id="IPR027417">
    <property type="entry name" value="P-loop_NTPase"/>
</dbReference>
<keyword evidence="5 9" id="KW-0067">ATP-binding</keyword>
<name>A0A0B8NFG8_9NOCA</name>
<dbReference type="Proteomes" id="UP000180166">
    <property type="component" value="Chromosome"/>
</dbReference>
<dbReference type="PROSITE" id="PS50893">
    <property type="entry name" value="ABC_TRANSPORTER_2"/>
    <property type="match status" value="1"/>
</dbReference>
<dbReference type="Pfam" id="PF13732">
    <property type="entry name" value="DrrA1-3_C"/>
    <property type="match status" value="1"/>
</dbReference>
<proteinExistence type="inferred from homology"/>
<keyword evidence="4" id="KW-0547">Nucleotide-binding</keyword>
<reference evidence="9 10" key="2">
    <citation type="journal article" date="2016" name="Genome Announc.">
        <title>Draft Genome Sequence of Erythromycin- and Oxytetracycline-Sensitive Nocardia seriolae Strain U-1 (NBRC 110359).</title>
        <authorList>
            <person name="Imajoh M."/>
            <person name="Sukeda M."/>
            <person name="Shimizu M."/>
            <person name="Yamane J."/>
            <person name="Ohnishi K."/>
            <person name="Oshima S."/>
        </authorList>
    </citation>
    <scope>NUCLEOTIDE SEQUENCE [LARGE SCALE GENOMIC DNA]</scope>
    <source>
        <strain evidence="9 10">U-1</strain>
    </source>
</reference>
<reference evidence="10" key="1">
    <citation type="submission" date="2015-07" db="EMBL/GenBank/DDBJ databases">
        <title>Nocardia seriolae U-1 whole genome shotgun sequence.</title>
        <authorList>
            <person name="Imajoh M."/>
            <person name="Fukumoto Y."/>
            <person name="Sukeda M."/>
            <person name="Yamane J."/>
            <person name="Yamasaki K."/>
            <person name="Shimizu M."/>
            <person name="Ohnishi K."/>
            <person name="Oshima S."/>
        </authorList>
    </citation>
    <scope>NUCLEOTIDE SEQUENCE [LARGE SCALE GENOMIC DNA]</scope>
    <source>
        <strain evidence="10">U-1</strain>
    </source>
</reference>
<keyword evidence="10" id="KW-1185">Reference proteome</keyword>
<dbReference type="Pfam" id="PF00005">
    <property type="entry name" value="ABC_tran"/>
    <property type="match status" value="1"/>
</dbReference>
<dbReference type="InterPro" id="IPR025302">
    <property type="entry name" value="DrrA1/2-like_C"/>
</dbReference>
<comment type="similarity">
    <text evidence="2">Belongs to the ABC transporter superfamily.</text>
</comment>
<keyword evidence="6" id="KW-0046">Antibiotic resistance</keyword>
<dbReference type="OrthoDB" id="9804819at2"/>
<dbReference type="EMBL" id="BBYQ01000042">
    <property type="protein sequence ID" value="GAP28776.1"/>
    <property type="molecule type" value="Genomic_DNA"/>
</dbReference>
<dbReference type="GO" id="GO:0005524">
    <property type="term" value="F:ATP binding"/>
    <property type="evidence" value="ECO:0007669"/>
    <property type="project" value="UniProtKB-KW"/>
</dbReference>
<accession>A0A0B8NFG8</accession>
<dbReference type="GO" id="GO:0005886">
    <property type="term" value="C:plasma membrane"/>
    <property type="evidence" value="ECO:0007669"/>
    <property type="project" value="UniProtKB-SubCell"/>
</dbReference>
<dbReference type="AlphaFoldDB" id="A0A0B8NFG8"/>
<dbReference type="Gene3D" id="3.40.50.300">
    <property type="entry name" value="P-loop containing nucleotide triphosphate hydrolases"/>
    <property type="match status" value="1"/>
</dbReference>
<dbReference type="KEGG" id="nsr:NS506_06657"/>
<feature type="domain" description="ABC transporter" evidence="7">
    <location>
        <begin position="2"/>
        <end position="236"/>
    </location>
</feature>
<dbReference type="PANTHER" id="PTHR42711:SF5">
    <property type="entry name" value="ABC TRANSPORTER ATP-BINDING PROTEIN NATA"/>
    <property type="match status" value="1"/>
</dbReference>
<protein>
    <submittedName>
        <fullName evidence="9">ABC transporter ATP-binding protein</fullName>
    </submittedName>
    <submittedName>
        <fullName evidence="8">Peptide import ATP-binding protein</fullName>
    </submittedName>
</protein>
<evidence type="ECO:0000256" key="6">
    <source>
        <dbReference type="ARBA" id="ARBA00023251"/>
    </source>
</evidence>
<evidence type="ECO:0000313" key="11">
    <source>
        <dbReference type="Proteomes" id="UP000180166"/>
    </source>
</evidence>
<evidence type="ECO:0000259" key="7">
    <source>
        <dbReference type="PROSITE" id="PS50893"/>
    </source>
</evidence>
<reference evidence="8 11" key="3">
    <citation type="submission" date="2016-10" db="EMBL/GenBank/DDBJ databases">
        <title>Genome sequence of Nocardia seriolae strain EM150506, isolated from Anguila japonica.</title>
        <authorList>
            <person name="Han H.-J."/>
        </authorList>
    </citation>
    <scope>NUCLEOTIDE SEQUENCE [LARGE SCALE GENOMIC DNA]</scope>
    <source>
        <strain evidence="8 11">EM150506</strain>
    </source>
</reference>
<evidence type="ECO:0000313" key="8">
    <source>
        <dbReference type="EMBL" id="APB00688.1"/>
    </source>
</evidence>
<dbReference type="GO" id="GO:0046677">
    <property type="term" value="P:response to antibiotic"/>
    <property type="evidence" value="ECO:0007669"/>
    <property type="project" value="UniProtKB-KW"/>
</dbReference>
<evidence type="ECO:0000256" key="1">
    <source>
        <dbReference type="ARBA" id="ARBA00004202"/>
    </source>
</evidence>
<dbReference type="SMART" id="SM00382">
    <property type="entry name" value="AAA"/>
    <property type="match status" value="1"/>
</dbReference>
<keyword evidence="3" id="KW-0813">Transport</keyword>
<dbReference type="SUPFAM" id="SSF52540">
    <property type="entry name" value="P-loop containing nucleoside triphosphate hydrolases"/>
    <property type="match status" value="1"/>
</dbReference>
<dbReference type="InterPro" id="IPR017871">
    <property type="entry name" value="ABC_transporter-like_CS"/>
</dbReference>
<dbReference type="InterPro" id="IPR003593">
    <property type="entry name" value="AAA+_ATPase"/>
</dbReference>
<gene>
    <name evidence="8" type="ORF">NS506_06657</name>
    <name evidence="9" type="ORF">NSK11_contig00042-0029</name>
</gene>
<evidence type="ECO:0000256" key="2">
    <source>
        <dbReference type="ARBA" id="ARBA00005417"/>
    </source>
</evidence>
<dbReference type="InterPro" id="IPR050763">
    <property type="entry name" value="ABC_transporter_ATP-binding"/>
</dbReference>
<dbReference type="InterPro" id="IPR003439">
    <property type="entry name" value="ABC_transporter-like_ATP-bd"/>
</dbReference>
<dbReference type="PANTHER" id="PTHR42711">
    <property type="entry name" value="ABC TRANSPORTER ATP-BINDING PROTEIN"/>
    <property type="match status" value="1"/>
</dbReference>
<dbReference type="EMBL" id="CP017839">
    <property type="protein sequence ID" value="APB00688.1"/>
    <property type="molecule type" value="Genomic_DNA"/>
</dbReference>